<keyword evidence="2" id="KW-1185">Reference proteome</keyword>
<organism evidence="1 2">
    <name type="scientific">Lacihabitans soyangensis</name>
    <dbReference type="NCBI Taxonomy" id="869394"/>
    <lineage>
        <taxon>Bacteria</taxon>
        <taxon>Pseudomonadati</taxon>
        <taxon>Bacteroidota</taxon>
        <taxon>Cytophagia</taxon>
        <taxon>Cytophagales</taxon>
        <taxon>Leadbetterellaceae</taxon>
        <taxon>Lacihabitans</taxon>
    </lineage>
</organism>
<proteinExistence type="predicted"/>
<evidence type="ECO:0000313" key="2">
    <source>
        <dbReference type="Proteomes" id="UP001204144"/>
    </source>
</evidence>
<dbReference type="EMBL" id="RJUF01000046">
    <property type="protein sequence ID" value="MCP9763910.1"/>
    <property type="molecule type" value="Genomic_DNA"/>
</dbReference>
<dbReference type="Proteomes" id="UP001204144">
    <property type="component" value="Unassembled WGS sequence"/>
</dbReference>
<sequence>MENLNLGYTKTVLGTFKVIPNNATEIINNQIEKANAFLKGKGIIGDLVGHNMLHKRKNENIIVHYSNGNIRFSVNLAKKTILFNLNVKEVEFEINKNLMVSVQFGNEFKKKYFHINEFAKIFPAFIEIGRNRNGVFIEPRNNNNVEKEIYPA</sequence>
<comment type="caution">
    <text evidence="1">The sequence shown here is derived from an EMBL/GenBank/DDBJ whole genome shotgun (WGS) entry which is preliminary data.</text>
</comment>
<gene>
    <name evidence="1" type="ORF">EGI31_13195</name>
</gene>
<name>A0AAE3H482_9BACT</name>
<reference evidence="1 2" key="1">
    <citation type="submission" date="2018-11" db="EMBL/GenBank/DDBJ databases">
        <title>Novel bacteria species description.</title>
        <authorList>
            <person name="Han J.-H."/>
        </authorList>
    </citation>
    <scope>NUCLEOTIDE SEQUENCE [LARGE SCALE GENOMIC DNA]</scope>
    <source>
        <strain evidence="1 2">KCTC23259</strain>
    </source>
</reference>
<protein>
    <submittedName>
        <fullName evidence="1">Uncharacterized protein</fullName>
    </submittedName>
</protein>
<evidence type="ECO:0000313" key="1">
    <source>
        <dbReference type="EMBL" id="MCP9763910.1"/>
    </source>
</evidence>
<accession>A0AAE3H482</accession>
<dbReference type="AlphaFoldDB" id="A0AAE3H482"/>
<dbReference type="RefSeq" id="WP_255037670.1">
    <property type="nucleotide sequence ID" value="NZ_RJUF01000046.1"/>
</dbReference>